<evidence type="ECO:0000313" key="1">
    <source>
        <dbReference type="EMBL" id="PHT64048.1"/>
    </source>
</evidence>
<protein>
    <recommendedName>
        <fullName evidence="3">F-box associated domain-containing protein</fullName>
    </recommendedName>
</protein>
<dbReference type="Proteomes" id="UP000222542">
    <property type="component" value="Unassembled WGS sequence"/>
</dbReference>
<reference evidence="1 2" key="2">
    <citation type="journal article" date="2017" name="Genome Biol.">
        <title>New reference genome sequences of hot pepper reveal the massive evolution of plant disease-resistance genes by retroduplication.</title>
        <authorList>
            <person name="Kim S."/>
            <person name="Park J."/>
            <person name="Yeom S.I."/>
            <person name="Kim Y.M."/>
            <person name="Seo E."/>
            <person name="Kim K.T."/>
            <person name="Kim M.S."/>
            <person name="Lee J.M."/>
            <person name="Cheong K."/>
            <person name="Shin H.S."/>
            <person name="Kim S.B."/>
            <person name="Han K."/>
            <person name="Lee J."/>
            <person name="Park M."/>
            <person name="Lee H.A."/>
            <person name="Lee H.Y."/>
            <person name="Lee Y."/>
            <person name="Oh S."/>
            <person name="Lee J.H."/>
            <person name="Choi E."/>
            <person name="Choi E."/>
            <person name="Lee S.E."/>
            <person name="Jeon J."/>
            <person name="Kim H."/>
            <person name="Choi G."/>
            <person name="Song H."/>
            <person name="Lee J."/>
            <person name="Lee S.C."/>
            <person name="Kwon J.K."/>
            <person name="Lee H.Y."/>
            <person name="Koo N."/>
            <person name="Hong Y."/>
            <person name="Kim R.W."/>
            <person name="Kang W.H."/>
            <person name="Huh J.H."/>
            <person name="Kang B.C."/>
            <person name="Yang T.J."/>
            <person name="Lee Y.H."/>
            <person name="Bennetzen J.L."/>
            <person name="Choi D."/>
        </authorList>
    </citation>
    <scope>NUCLEOTIDE SEQUENCE [LARGE SCALE GENOMIC DNA]</scope>
    <source>
        <strain evidence="2">cv. CM334</strain>
    </source>
</reference>
<dbReference type="AlphaFoldDB" id="A0A2G2Y2T7"/>
<dbReference type="PANTHER" id="PTHR31111">
    <property type="entry name" value="BNAA05G37150D PROTEIN-RELATED"/>
    <property type="match status" value="1"/>
</dbReference>
<evidence type="ECO:0008006" key="3">
    <source>
        <dbReference type="Google" id="ProtNLM"/>
    </source>
</evidence>
<proteinExistence type="predicted"/>
<organism evidence="1 2">
    <name type="scientific">Capsicum annuum</name>
    <name type="common">Capsicum pepper</name>
    <dbReference type="NCBI Taxonomy" id="4072"/>
    <lineage>
        <taxon>Eukaryota</taxon>
        <taxon>Viridiplantae</taxon>
        <taxon>Streptophyta</taxon>
        <taxon>Embryophyta</taxon>
        <taxon>Tracheophyta</taxon>
        <taxon>Spermatophyta</taxon>
        <taxon>Magnoliopsida</taxon>
        <taxon>eudicotyledons</taxon>
        <taxon>Gunneridae</taxon>
        <taxon>Pentapetalae</taxon>
        <taxon>asterids</taxon>
        <taxon>lamiids</taxon>
        <taxon>Solanales</taxon>
        <taxon>Solanaceae</taxon>
        <taxon>Solanoideae</taxon>
        <taxon>Capsiceae</taxon>
        <taxon>Capsicum</taxon>
    </lineage>
</organism>
<dbReference type="PANTHER" id="PTHR31111:SF19">
    <property type="entry name" value="F-BOX DOMAIN-CONTAINING PROTEIN"/>
    <property type="match status" value="1"/>
</dbReference>
<reference evidence="1 2" key="1">
    <citation type="journal article" date="2014" name="Nat. Genet.">
        <title>Genome sequence of the hot pepper provides insights into the evolution of pungency in Capsicum species.</title>
        <authorList>
            <person name="Kim S."/>
            <person name="Park M."/>
            <person name="Yeom S.I."/>
            <person name="Kim Y.M."/>
            <person name="Lee J.M."/>
            <person name="Lee H.A."/>
            <person name="Seo E."/>
            <person name="Choi J."/>
            <person name="Cheong K."/>
            <person name="Kim K.T."/>
            <person name="Jung K."/>
            <person name="Lee G.W."/>
            <person name="Oh S.K."/>
            <person name="Bae C."/>
            <person name="Kim S.B."/>
            <person name="Lee H.Y."/>
            <person name="Kim S.Y."/>
            <person name="Kim M.S."/>
            <person name="Kang B.C."/>
            <person name="Jo Y.D."/>
            <person name="Yang H.B."/>
            <person name="Jeong H.J."/>
            <person name="Kang W.H."/>
            <person name="Kwon J.K."/>
            <person name="Shin C."/>
            <person name="Lim J.Y."/>
            <person name="Park J.H."/>
            <person name="Huh J.H."/>
            <person name="Kim J.S."/>
            <person name="Kim B.D."/>
            <person name="Cohen O."/>
            <person name="Paran I."/>
            <person name="Suh M.C."/>
            <person name="Lee S.B."/>
            <person name="Kim Y.K."/>
            <person name="Shin Y."/>
            <person name="Noh S.J."/>
            <person name="Park J."/>
            <person name="Seo Y.S."/>
            <person name="Kwon S.Y."/>
            <person name="Kim H.A."/>
            <person name="Park J.M."/>
            <person name="Kim H.J."/>
            <person name="Choi S.B."/>
            <person name="Bosland P.W."/>
            <person name="Reeves G."/>
            <person name="Jo S.H."/>
            <person name="Lee B.W."/>
            <person name="Cho H.T."/>
            <person name="Choi H.S."/>
            <person name="Lee M.S."/>
            <person name="Yu Y."/>
            <person name="Do Choi Y."/>
            <person name="Park B.S."/>
            <person name="van Deynze A."/>
            <person name="Ashrafi H."/>
            <person name="Hill T."/>
            <person name="Kim W.T."/>
            <person name="Pai H.S."/>
            <person name="Ahn H.K."/>
            <person name="Yeam I."/>
            <person name="Giovannoni J.J."/>
            <person name="Rose J.K."/>
            <person name="Sorensen I."/>
            <person name="Lee S.J."/>
            <person name="Kim R.W."/>
            <person name="Choi I.Y."/>
            <person name="Choi B.S."/>
            <person name="Lim J.S."/>
            <person name="Lee Y.H."/>
            <person name="Choi D."/>
        </authorList>
    </citation>
    <scope>NUCLEOTIDE SEQUENCE [LARGE SCALE GENOMIC DNA]</scope>
    <source>
        <strain evidence="2">cv. CM334</strain>
    </source>
</reference>
<keyword evidence="2" id="KW-1185">Reference proteome</keyword>
<name>A0A2G2Y2T7_CAPAN</name>
<gene>
    <name evidence="1" type="ORF">T459_32149</name>
</gene>
<sequence length="208" mass="24356">MVSFACITLKILKFTTGEIKALSFSVNDVKSPLYPPRLCLGFDLVMEKYKLPQLFVENNNNNKLVTLGRDSCWRYCCHHMSLSIFHLRCNFLNGVLYWAQSRIFYFDLTKEELQSSSLPEGDNHCAELDSMQPALRGKLVMHCYNTEKNIVELEQFQFLATRSIVNADTYLEFQFEHVMRMYTDATVRRCEKLIMDSSRQGRGEQKRY</sequence>
<evidence type="ECO:0000313" key="2">
    <source>
        <dbReference type="Proteomes" id="UP000222542"/>
    </source>
</evidence>
<dbReference type="Gramene" id="PHT64048">
    <property type="protein sequence ID" value="PHT64048"/>
    <property type="gene ID" value="T459_32149"/>
</dbReference>
<comment type="caution">
    <text evidence="1">The sequence shown here is derived from an EMBL/GenBank/DDBJ whole genome shotgun (WGS) entry which is preliminary data.</text>
</comment>
<accession>A0A2G2Y2T7</accession>
<dbReference type="EMBL" id="AYRZ02000020">
    <property type="protein sequence ID" value="PHT64048.1"/>
    <property type="molecule type" value="Genomic_DNA"/>
</dbReference>